<proteinExistence type="inferred from homology"/>
<feature type="chain" id="PRO_5041286603" description="Glycosyltransferase family 92 protein" evidence="9">
    <location>
        <begin position="23"/>
        <end position="439"/>
    </location>
</feature>
<accession>A0AA38HUX5</accession>
<evidence type="ECO:0000256" key="2">
    <source>
        <dbReference type="ARBA" id="ARBA00007647"/>
    </source>
</evidence>
<evidence type="ECO:0000256" key="6">
    <source>
        <dbReference type="ARBA" id="ARBA00022989"/>
    </source>
</evidence>
<organism evidence="10 11">
    <name type="scientific">Zophobas morio</name>
    <dbReference type="NCBI Taxonomy" id="2755281"/>
    <lineage>
        <taxon>Eukaryota</taxon>
        <taxon>Metazoa</taxon>
        <taxon>Ecdysozoa</taxon>
        <taxon>Arthropoda</taxon>
        <taxon>Hexapoda</taxon>
        <taxon>Insecta</taxon>
        <taxon>Pterygota</taxon>
        <taxon>Neoptera</taxon>
        <taxon>Endopterygota</taxon>
        <taxon>Coleoptera</taxon>
        <taxon>Polyphaga</taxon>
        <taxon>Cucujiformia</taxon>
        <taxon>Tenebrionidae</taxon>
        <taxon>Zophobas</taxon>
    </lineage>
</organism>
<feature type="signal peptide" evidence="9">
    <location>
        <begin position="1"/>
        <end position="22"/>
    </location>
</feature>
<keyword evidence="7" id="KW-0472">Membrane</keyword>
<evidence type="ECO:0000256" key="5">
    <source>
        <dbReference type="ARBA" id="ARBA00022692"/>
    </source>
</evidence>
<evidence type="ECO:0000313" key="10">
    <source>
        <dbReference type="EMBL" id="KAJ3644458.1"/>
    </source>
</evidence>
<keyword evidence="6" id="KW-1133">Transmembrane helix</keyword>
<dbReference type="EMBL" id="JALNTZ010000007">
    <property type="protein sequence ID" value="KAJ3644458.1"/>
    <property type="molecule type" value="Genomic_DNA"/>
</dbReference>
<dbReference type="GO" id="GO:0016757">
    <property type="term" value="F:glycosyltransferase activity"/>
    <property type="evidence" value="ECO:0007669"/>
    <property type="project" value="UniProtKB-UniRule"/>
</dbReference>
<comment type="caution">
    <text evidence="10">The sequence shown here is derived from an EMBL/GenBank/DDBJ whole genome shotgun (WGS) entry which is preliminary data.</text>
</comment>
<dbReference type="AlphaFoldDB" id="A0AA38HUX5"/>
<keyword evidence="5" id="KW-0812">Transmembrane</keyword>
<evidence type="ECO:0000256" key="1">
    <source>
        <dbReference type="ARBA" id="ARBA00004167"/>
    </source>
</evidence>
<comment type="subcellular location">
    <subcellularLocation>
        <location evidence="1">Membrane</location>
        <topology evidence="1">Single-pass membrane protein</topology>
    </subcellularLocation>
</comment>
<comment type="similarity">
    <text evidence="2 8">Belongs to the glycosyltransferase 92 family.</text>
</comment>
<name>A0AA38HUX5_9CUCU</name>
<protein>
    <recommendedName>
        <fullName evidence="8">Glycosyltransferase family 92 protein</fullName>
        <ecNumber evidence="8">2.4.1.-</ecNumber>
    </recommendedName>
</protein>
<keyword evidence="9" id="KW-0732">Signal</keyword>
<evidence type="ECO:0000256" key="4">
    <source>
        <dbReference type="ARBA" id="ARBA00022679"/>
    </source>
</evidence>
<sequence length="439" mass="51593">MVRWKQVTLLGVTFTIIWLLYSQNSATKPQCSQFPKNVLKYTKTWQIQKTQHGTLQLMSAFLDDRQKSGLFSKQYPTIRILGMLDNTNPQKFYCQIWYDKEDVAVVESSHFWIWNGDWEQAETFFQPFVFSCDTPDERIPKYVSLVANKCDLATNRLTVVYEKVSTKEDFVVCVKGLNFPHDDISIRLVEWIELVTLLGATKIHFYKFSVHSNVQKVLDYYENQNRIAITPLTLVGNYSNTPDFQAKFLHEHKVERRLQEVLPFNDCLYTYLYKYKYIVSLDIDEVIVPKAGNWSDLMTYLHARNGLADSYLARNIYFFDHLVHSVGDIPGYMHILTHVTRAEEFSPEGDYVKGFHDTERVLALYNHISLWCSGWWGCENLNIGVDLAQMQHYRSDCVKELRNCEELKRRTVVDTRVWRFKQKLIPRVETALIDLYFIG</sequence>
<dbReference type="PANTHER" id="PTHR21461">
    <property type="entry name" value="GLYCOSYLTRANSFERASE FAMILY 92 PROTEIN"/>
    <property type="match status" value="1"/>
</dbReference>
<dbReference type="InterPro" id="IPR008166">
    <property type="entry name" value="Glyco_transf_92"/>
</dbReference>
<dbReference type="Proteomes" id="UP001168821">
    <property type="component" value="Unassembled WGS sequence"/>
</dbReference>
<dbReference type="Pfam" id="PF01697">
    <property type="entry name" value="Glyco_transf_92"/>
    <property type="match status" value="1"/>
</dbReference>
<gene>
    <name evidence="10" type="ORF">Zmor_022185</name>
</gene>
<evidence type="ECO:0000256" key="3">
    <source>
        <dbReference type="ARBA" id="ARBA00022676"/>
    </source>
</evidence>
<evidence type="ECO:0000256" key="7">
    <source>
        <dbReference type="ARBA" id="ARBA00023136"/>
    </source>
</evidence>
<keyword evidence="4 8" id="KW-0808">Transferase</keyword>
<evidence type="ECO:0000256" key="9">
    <source>
        <dbReference type="SAM" id="SignalP"/>
    </source>
</evidence>
<evidence type="ECO:0000256" key="8">
    <source>
        <dbReference type="RuleBase" id="RU366017"/>
    </source>
</evidence>
<evidence type="ECO:0000313" key="11">
    <source>
        <dbReference type="Proteomes" id="UP001168821"/>
    </source>
</evidence>
<dbReference type="EC" id="2.4.1.-" evidence="8"/>
<dbReference type="GO" id="GO:0005737">
    <property type="term" value="C:cytoplasm"/>
    <property type="evidence" value="ECO:0007669"/>
    <property type="project" value="TreeGrafter"/>
</dbReference>
<reference evidence="10" key="1">
    <citation type="journal article" date="2023" name="G3 (Bethesda)">
        <title>Whole genome assemblies of Zophobas morio and Tenebrio molitor.</title>
        <authorList>
            <person name="Kaur S."/>
            <person name="Stinson S.A."/>
            <person name="diCenzo G.C."/>
        </authorList>
    </citation>
    <scope>NUCLEOTIDE SEQUENCE</scope>
    <source>
        <strain evidence="10">QUZm001</strain>
    </source>
</reference>
<dbReference type="PANTHER" id="PTHR21461:SF83">
    <property type="entry name" value="GLYCOSYLTRANSFERASE FAMILY 92 PROTEIN"/>
    <property type="match status" value="1"/>
</dbReference>
<dbReference type="GO" id="GO:0016020">
    <property type="term" value="C:membrane"/>
    <property type="evidence" value="ECO:0007669"/>
    <property type="project" value="UniProtKB-SubCell"/>
</dbReference>
<keyword evidence="11" id="KW-1185">Reference proteome</keyword>
<keyword evidence="3 8" id="KW-0328">Glycosyltransferase</keyword>